<feature type="transmembrane region" description="Helical" evidence="1">
    <location>
        <begin position="91"/>
        <end position="110"/>
    </location>
</feature>
<comment type="caution">
    <text evidence="3">The sequence shown here is derived from an EMBL/GenBank/DDBJ whole genome shotgun (WGS) entry which is preliminary data.</text>
</comment>
<sequence>MIKLITRIVLSLCILLSSGYSQLYSHSIEEGPHYTPSNSLLIQQNSQISNNFSEHLQVLHDHATGTVKVDATDIEEKDDILVSFKKFVESSIYFTAIFCTQILAFLFLFVQKSLHFSKHFFYKTSHRKHLMIQVFTI</sequence>
<proteinExistence type="predicted"/>
<name>A0A841MGJ6_9BACT</name>
<dbReference type="Proteomes" id="UP000588604">
    <property type="component" value="Unassembled WGS sequence"/>
</dbReference>
<keyword evidence="1" id="KW-1133">Transmembrane helix</keyword>
<dbReference type="EMBL" id="JACIJO010000001">
    <property type="protein sequence ID" value="MBB6324459.1"/>
    <property type="molecule type" value="Genomic_DNA"/>
</dbReference>
<evidence type="ECO:0000256" key="2">
    <source>
        <dbReference type="SAM" id="SignalP"/>
    </source>
</evidence>
<feature type="signal peptide" evidence="2">
    <location>
        <begin position="1"/>
        <end position="23"/>
    </location>
</feature>
<keyword evidence="1" id="KW-0812">Transmembrane</keyword>
<protein>
    <submittedName>
        <fullName evidence="3">Uncharacterized protein</fullName>
    </submittedName>
</protein>
<accession>A0A841MGJ6</accession>
<dbReference type="AlphaFoldDB" id="A0A841MGJ6"/>
<evidence type="ECO:0000313" key="4">
    <source>
        <dbReference type="Proteomes" id="UP000588604"/>
    </source>
</evidence>
<reference evidence="3 4" key="1">
    <citation type="submission" date="2020-08" db="EMBL/GenBank/DDBJ databases">
        <title>Genomic Encyclopedia of Type Strains, Phase IV (KMG-IV): sequencing the most valuable type-strain genomes for metagenomic binning, comparative biology and taxonomic classification.</title>
        <authorList>
            <person name="Goeker M."/>
        </authorList>
    </citation>
    <scope>NUCLEOTIDE SEQUENCE [LARGE SCALE GENOMIC DNA]</scope>
    <source>
        <strain evidence="3 4">DSM 102044</strain>
    </source>
</reference>
<keyword evidence="1" id="KW-0472">Membrane</keyword>
<gene>
    <name evidence="3" type="ORF">FHS59_000074</name>
</gene>
<keyword evidence="4" id="KW-1185">Reference proteome</keyword>
<evidence type="ECO:0000256" key="1">
    <source>
        <dbReference type="SAM" id="Phobius"/>
    </source>
</evidence>
<organism evidence="3 4">
    <name type="scientific">Algoriphagus iocasae</name>
    <dbReference type="NCBI Taxonomy" id="1836499"/>
    <lineage>
        <taxon>Bacteria</taxon>
        <taxon>Pseudomonadati</taxon>
        <taxon>Bacteroidota</taxon>
        <taxon>Cytophagia</taxon>
        <taxon>Cytophagales</taxon>
        <taxon>Cyclobacteriaceae</taxon>
        <taxon>Algoriphagus</taxon>
    </lineage>
</organism>
<feature type="chain" id="PRO_5032572627" evidence="2">
    <location>
        <begin position="24"/>
        <end position="137"/>
    </location>
</feature>
<evidence type="ECO:0000313" key="3">
    <source>
        <dbReference type="EMBL" id="MBB6324459.1"/>
    </source>
</evidence>
<keyword evidence="2" id="KW-0732">Signal</keyword>